<dbReference type="RefSeq" id="WP_188181416.1">
    <property type="nucleotide sequence ID" value="NZ_JACVQF010000187.1"/>
</dbReference>
<evidence type="ECO:0000313" key="3">
    <source>
        <dbReference type="Proteomes" id="UP000621210"/>
    </source>
</evidence>
<dbReference type="InterPro" id="IPR058548">
    <property type="entry name" value="MlaB-like_STAS"/>
</dbReference>
<name>A0A926QR15_9ACTN</name>
<evidence type="ECO:0000313" key="2">
    <source>
        <dbReference type="EMBL" id="MBD0420431.1"/>
    </source>
</evidence>
<feature type="domain" description="STAS" evidence="1">
    <location>
        <begin position="11"/>
        <end position="113"/>
    </location>
</feature>
<dbReference type="AlphaFoldDB" id="A0A926QR15"/>
<dbReference type="Pfam" id="PF13466">
    <property type="entry name" value="STAS_2"/>
    <property type="match status" value="1"/>
</dbReference>
<proteinExistence type="predicted"/>
<dbReference type="CDD" id="cd07043">
    <property type="entry name" value="STAS_anti-anti-sigma_factors"/>
    <property type="match status" value="1"/>
</dbReference>
<dbReference type="PROSITE" id="PS50801">
    <property type="entry name" value="STAS"/>
    <property type="match status" value="1"/>
</dbReference>
<reference evidence="2" key="1">
    <citation type="submission" date="2020-09" db="EMBL/GenBank/DDBJ databases">
        <title>Streptomyces grisecoloratus sp. nov., isolated from cotton soil.</title>
        <authorList>
            <person name="Xing L."/>
        </authorList>
    </citation>
    <scope>NUCLEOTIDE SEQUENCE</scope>
    <source>
        <strain evidence="2">TRM S81-3</strain>
    </source>
</reference>
<reference evidence="2" key="2">
    <citation type="submission" date="2020-09" db="EMBL/GenBank/DDBJ databases">
        <authorList>
            <person name="Luo X."/>
        </authorList>
    </citation>
    <scope>NUCLEOTIDE SEQUENCE</scope>
    <source>
        <strain evidence="2">TRM S81-3</strain>
    </source>
</reference>
<accession>A0A926QR15</accession>
<dbReference type="Proteomes" id="UP000621210">
    <property type="component" value="Unassembled WGS sequence"/>
</dbReference>
<organism evidence="2 3">
    <name type="scientific">Streptomyces griseicoloratus</name>
    <dbReference type="NCBI Taxonomy" id="2752516"/>
    <lineage>
        <taxon>Bacteria</taxon>
        <taxon>Bacillati</taxon>
        <taxon>Actinomycetota</taxon>
        <taxon>Actinomycetes</taxon>
        <taxon>Kitasatosporales</taxon>
        <taxon>Streptomycetaceae</taxon>
        <taxon>Streptomyces</taxon>
    </lineage>
</organism>
<dbReference type="Gene3D" id="3.30.750.24">
    <property type="entry name" value="STAS domain"/>
    <property type="match status" value="1"/>
</dbReference>
<dbReference type="InterPro" id="IPR036513">
    <property type="entry name" value="STAS_dom_sf"/>
</dbReference>
<sequence>MSFEAYLGFTDSTATVYLSGDLTDKRVPALRSLVEHAVQRPLSRLVLRMTDLESISAGGVRCLAFAQQQLPQGADIVVDGAGPQIRQMLRSGGFDQAVTLLAETPVFDDQIAA</sequence>
<gene>
    <name evidence="2" type="ORF">H0H10_14970</name>
</gene>
<dbReference type="InterPro" id="IPR002645">
    <property type="entry name" value="STAS_dom"/>
</dbReference>
<dbReference type="EMBL" id="JACVQF010000187">
    <property type="protein sequence ID" value="MBD0420431.1"/>
    <property type="molecule type" value="Genomic_DNA"/>
</dbReference>
<keyword evidence="3" id="KW-1185">Reference proteome</keyword>
<comment type="caution">
    <text evidence="2">The sequence shown here is derived from an EMBL/GenBank/DDBJ whole genome shotgun (WGS) entry which is preliminary data.</text>
</comment>
<evidence type="ECO:0000259" key="1">
    <source>
        <dbReference type="PROSITE" id="PS50801"/>
    </source>
</evidence>
<dbReference type="SUPFAM" id="SSF52091">
    <property type="entry name" value="SpoIIaa-like"/>
    <property type="match status" value="1"/>
</dbReference>
<protein>
    <submittedName>
        <fullName evidence="2">STAS domain-containing protein</fullName>
    </submittedName>
</protein>